<reference evidence="1 2" key="1">
    <citation type="journal article" date="2019" name="Sci. Rep.">
        <title>Orb-weaving spider Araneus ventricosus genome elucidates the spidroin gene catalogue.</title>
        <authorList>
            <person name="Kono N."/>
            <person name="Nakamura H."/>
            <person name="Ohtoshi R."/>
            <person name="Moran D.A.P."/>
            <person name="Shinohara A."/>
            <person name="Yoshida Y."/>
            <person name="Fujiwara M."/>
            <person name="Mori M."/>
            <person name="Tomita M."/>
            <person name="Arakawa K."/>
        </authorList>
    </citation>
    <scope>NUCLEOTIDE SEQUENCE [LARGE SCALE GENOMIC DNA]</scope>
</reference>
<protein>
    <submittedName>
        <fullName evidence="1">Uncharacterized protein</fullName>
    </submittedName>
</protein>
<dbReference type="AlphaFoldDB" id="A0A4Y2JV30"/>
<dbReference type="Proteomes" id="UP000499080">
    <property type="component" value="Unassembled WGS sequence"/>
</dbReference>
<keyword evidence="2" id="KW-1185">Reference proteome</keyword>
<sequence>MFVFVECRHRGHCGSEEVGMSFRIINRQRDCSFQRPLDGLFIRERVFGTHARSSPAFPGIIKERILMKGIPGRGFMWAMSRFKCSNEVPLVARGVMGLALRFRLS</sequence>
<proteinExistence type="predicted"/>
<evidence type="ECO:0000313" key="1">
    <source>
        <dbReference type="EMBL" id="GBM93349.1"/>
    </source>
</evidence>
<dbReference type="EMBL" id="BGPR01003867">
    <property type="protein sequence ID" value="GBM93349.1"/>
    <property type="molecule type" value="Genomic_DNA"/>
</dbReference>
<gene>
    <name evidence="1" type="ORF">AVEN_213009_1</name>
</gene>
<comment type="caution">
    <text evidence="1">The sequence shown here is derived from an EMBL/GenBank/DDBJ whole genome shotgun (WGS) entry which is preliminary data.</text>
</comment>
<organism evidence="1 2">
    <name type="scientific">Araneus ventricosus</name>
    <name type="common">Orbweaver spider</name>
    <name type="synonym">Epeira ventricosa</name>
    <dbReference type="NCBI Taxonomy" id="182803"/>
    <lineage>
        <taxon>Eukaryota</taxon>
        <taxon>Metazoa</taxon>
        <taxon>Ecdysozoa</taxon>
        <taxon>Arthropoda</taxon>
        <taxon>Chelicerata</taxon>
        <taxon>Arachnida</taxon>
        <taxon>Araneae</taxon>
        <taxon>Araneomorphae</taxon>
        <taxon>Entelegynae</taxon>
        <taxon>Araneoidea</taxon>
        <taxon>Araneidae</taxon>
        <taxon>Araneus</taxon>
    </lineage>
</organism>
<accession>A0A4Y2JV30</accession>
<dbReference type="OrthoDB" id="10512861at2759"/>
<evidence type="ECO:0000313" key="2">
    <source>
        <dbReference type="Proteomes" id="UP000499080"/>
    </source>
</evidence>
<name>A0A4Y2JV30_ARAVE</name>